<feature type="transmembrane region" description="Helical" evidence="6">
    <location>
        <begin position="257"/>
        <end position="280"/>
    </location>
</feature>
<dbReference type="Pfam" id="PF07690">
    <property type="entry name" value="MFS_1"/>
    <property type="match status" value="1"/>
</dbReference>
<feature type="transmembrane region" description="Helical" evidence="6">
    <location>
        <begin position="349"/>
        <end position="373"/>
    </location>
</feature>
<sequence length="419" mass="44973">MNNKNRSIKHLIVLIVCCGLAASSIGVCVNSAGVFYTPVSESLGIMRGTFSMHGTISLLATAVISLFVPAIMKKYSYKVILIFSVLVAGGSTILMAFSKGVLAFYILGAIRGVSSGLFAIVPITMIINKWFYKNHGLATSIVLSFSGIAGAVCSPIFTKCIQSFGWEIAYIIMGISIIVLCIPAVIYPFSIDPEEIGLLAYGYNAKEKQIIDEVTKSENNFNFFNVSFVCFFVFAILHTAISGITQHLPGFAETLNYSATIGAMMLSAGMVGNILSKLVIGFISDKLGPVKATIIMIAINIISIVILLLAPSSTVLLIGSFLFGSVYSVGAVGFALLTKHFFGVENYSTVYPIISFATNFGGAFALSLVGYIYDFTGSYVYAFIIALTINVANLILLYIVVKSYLVAKKLKLENAVVNL</sequence>
<feature type="transmembrane region" description="Helical" evidence="6">
    <location>
        <begin position="316"/>
        <end position="337"/>
    </location>
</feature>
<feature type="transmembrane region" description="Helical" evidence="6">
    <location>
        <begin position="103"/>
        <end position="125"/>
    </location>
</feature>
<dbReference type="AlphaFoldDB" id="A0A174IBU4"/>
<keyword evidence="3 6" id="KW-0812">Transmembrane</keyword>
<name>A0A174IBU4_9CLOT</name>
<feature type="transmembrane region" description="Helical" evidence="6">
    <location>
        <begin position="169"/>
        <end position="189"/>
    </location>
</feature>
<feature type="domain" description="Major facilitator superfamily (MFS) profile" evidence="7">
    <location>
        <begin position="12"/>
        <end position="405"/>
    </location>
</feature>
<evidence type="ECO:0000256" key="3">
    <source>
        <dbReference type="ARBA" id="ARBA00022692"/>
    </source>
</evidence>
<proteinExistence type="predicted"/>
<dbReference type="InterPro" id="IPR011701">
    <property type="entry name" value="MFS"/>
</dbReference>
<dbReference type="Proteomes" id="UP000095594">
    <property type="component" value="Unassembled WGS sequence"/>
</dbReference>
<feature type="transmembrane region" description="Helical" evidence="6">
    <location>
        <begin position="292"/>
        <end position="310"/>
    </location>
</feature>
<evidence type="ECO:0000313" key="9">
    <source>
        <dbReference type="Proteomes" id="UP000095594"/>
    </source>
</evidence>
<dbReference type="PANTHER" id="PTHR11360">
    <property type="entry name" value="MONOCARBOXYLATE TRANSPORTER"/>
    <property type="match status" value="1"/>
</dbReference>
<dbReference type="PANTHER" id="PTHR11360:SF290">
    <property type="entry name" value="MONOCARBOXYLATE MFS PERMEASE"/>
    <property type="match status" value="1"/>
</dbReference>
<evidence type="ECO:0000313" key="8">
    <source>
        <dbReference type="EMBL" id="CUO82590.1"/>
    </source>
</evidence>
<organism evidence="8 9">
    <name type="scientific">Clostridium disporicum</name>
    <dbReference type="NCBI Taxonomy" id="84024"/>
    <lineage>
        <taxon>Bacteria</taxon>
        <taxon>Bacillati</taxon>
        <taxon>Bacillota</taxon>
        <taxon>Clostridia</taxon>
        <taxon>Eubacteriales</taxon>
        <taxon>Clostridiaceae</taxon>
        <taxon>Clostridium</taxon>
    </lineage>
</organism>
<evidence type="ECO:0000256" key="4">
    <source>
        <dbReference type="ARBA" id="ARBA00022989"/>
    </source>
</evidence>
<protein>
    <submittedName>
        <fullName evidence="8">Transporter</fullName>
    </submittedName>
</protein>
<keyword evidence="5 6" id="KW-0472">Membrane</keyword>
<evidence type="ECO:0000256" key="1">
    <source>
        <dbReference type="ARBA" id="ARBA00004651"/>
    </source>
</evidence>
<feature type="transmembrane region" description="Helical" evidence="6">
    <location>
        <begin position="79"/>
        <end position="97"/>
    </location>
</feature>
<feature type="transmembrane region" description="Helical" evidence="6">
    <location>
        <begin position="379"/>
        <end position="401"/>
    </location>
</feature>
<evidence type="ECO:0000256" key="5">
    <source>
        <dbReference type="ARBA" id="ARBA00023136"/>
    </source>
</evidence>
<evidence type="ECO:0000256" key="6">
    <source>
        <dbReference type="SAM" id="Phobius"/>
    </source>
</evidence>
<dbReference type="SUPFAM" id="SSF103473">
    <property type="entry name" value="MFS general substrate transporter"/>
    <property type="match status" value="1"/>
</dbReference>
<dbReference type="EMBL" id="CYZX01000017">
    <property type="protein sequence ID" value="CUO82590.1"/>
    <property type="molecule type" value="Genomic_DNA"/>
</dbReference>
<keyword evidence="4 6" id="KW-1133">Transmembrane helix</keyword>
<dbReference type="InterPro" id="IPR020846">
    <property type="entry name" value="MFS_dom"/>
</dbReference>
<comment type="subcellular location">
    <subcellularLocation>
        <location evidence="1">Cell membrane</location>
        <topology evidence="1">Multi-pass membrane protein</topology>
    </subcellularLocation>
</comment>
<dbReference type="GO" id="GO:0005886">
    <property type="term" value="C:plasma membrane"/>
    <property type="evidence" value="ECO:0007669"/>
    <property type="project" value="UniProtKB-SubCell"/>
</dbReference>
<feature type="transmembrane region" description="Helical" evidence="6">
    <location>
        <begin position="223"/>
        <end position="245"/>
    </location>
</feature>
<dbReference type="OrthoDB" id="182417at2"/>
<evidence type="ECO:0000256" key="2">
    <source>
        <dbReference type="ARBA" id="ARBA00022448"/>
    </source>
</evidence>
<keyword evidence="2" id="KW-0813">Transport</keyword>
<feature type="transmembrane region" description="Helical" evidence="6">
    <location>
        <begin position="137"/>
        <end position="157"/>
    </location>
</feature>
<reference evidence="8 9" key="1">
    <citation type="submission" date="2015-09" db="EMBL/GenBank/DDBJ databases">
        <authorList>
            <consortium name="Pathogen Informatics"/>
        </authorList>
    </citation>
    <scope>NUCLEOTIDE SEQUENCE [LARGE SCALE GENOMIC DNA]</scope>
    <source>
        <strain evidence="8 9">2789STDY5834856</strain>
    </source>
</reference>
<dbReference type="InterPro" id="IPR050327">
    <property type="entry name" value="Proton-linked_MCT"/>
</dbReference>
<dbReference type="Gene3D" id="1.20.1250.20">
    <property type="entry name" value="MFS general substrate transporter like domains"/>
    <property type="match status" value="2"/>
</dbReference>
<dbReference type="GO" id="GO:0022857">
    <property type="term" value="F:transmembrane transporter activity"/>
    <property type="evidence" value="ECO:0007669"/>
    <property type="project" value="InterPro"/>
</dbReference>
<dbReference type="InterPro" id="IPR036259">
    <property type="entry name" value="MFS_trans_sf"/>
</dbReference>
<accession>A0A174IBU4</accession>
<dbReference type="RefSeq" id="WP_055266853.1">
    <property type="nucleotide sequence ID" value="NZ_CABIXQ010000017.1"/>
</dbReference>
<gene>
    <name evidence="8" type="ORF">ERS852471_02394</name>
</gene>
<dbReference type="PROSITE" id="PS50850">
    <property type="entry name" value="MFS"/>
    <property type="match status" value="1"/>
</dbReference>
<feature type="transmembrane region" description="Helical" evidence="6">
    <location>
        <begin position="50"/>
        <end position="72"/>
    </location>
</feature>
<evidence type="ECO:0000259" key="7">
    <source>
        <dbReference type="PROSITE" id="PS50850"/>
    </source>
</evidence>